<accession>A0A383A021</accession>
<name>A0A383A021_9ZZZZ</name>
<proteinExistence type="predicted"/>
<dbReference type="AlphaFoldDB" id="A0A383A021"/>
<evidence type="ECO:0000313" key="1">
    <source>
        <dbReference type="EMBL" id="SVE00900.1"/>
    </source>
</evidence>
<dbReference type="EMBL" id="UINC01187924">
    <property type="protein sequence ID" value="SVE00900.1"/>
    <property type="molecule type" value="Genomic_DNA"/>
</dbReference>
<dbReference type="Gene3D" id="3.40.50.300">
    <property type="entry name" value="P-loop containing nucleotide triphosphate hydrolases"/>
    <property type="match status" value="1"/>
</dbReference>
<protein>
    <submittedName>
        <fullName evidence="1">Uncharacterized protein</fullName>
    </submittedName>
</protein>
<dbReference type="InterPro" id="IPR027417">
    <property type="entry name" value="P-loop_NTPase"/>
</dbReference>
<sequence length="119" mass="13467">MAVEFNVPIFSATQTTRTGFVSTDIGLEDTAESFGLPATADFMFALVSNDELEQLGQMKVKQLKNRYNDPSINRAFIIGVDRSKMRLFDVQQRAQTDLVDANQKDNKEDAYDKFSDFKV</sequence>
<gene>
    <name evidence="1" type="ORF">METZ01_LOCUS453754</name>
</gene>
<reference evidence="1" key="1">
    <citation type="submission" date="2018-05" db="EMBL/GenBank/DDBJ databases">
        <authorList>
            <person name="Lanie J.A."/>
            <person name="Ng W.-L."/>
            <person name="Kazmierczak K.M."/>
            <person name="Andrzejewski T.M."/>
            <person name="Davidsen T.M."/>
            <person name="Wayne K.J."/>
            <person name="Tettelin H."/>
            <person name="Glass J.I."/>
            <person name="Rusch D."/>
            <person name="Podicherti R."/>
            <person name="Tsui H.-C.T."/>
            <person name="Winkler M.E."/>
        </authorList>
    </citation>
    <scope>NUCLEOTIDE SEQUENCE</scope>
</reference>
<organism evidence="1">
    <name type="scientific">marine metagenome</name>
    <dbReference type="NCBI Taxonomy" id="408172"/>
    <lineage>
        <taxon>unclassified sequences</taxon>
        <taxon>metagenomes</taxon>
        <taxon>ecological metagenomes</taxon>
    </lineage>
</organism>